<dbReference type="GO" id="GO:0006508">
    <property type="term" value="P:proteolysis"/>
    <property type="evidence" value="ECO:0007669"/>
    <property type="project" value="UniProtKB-KW"/>
</dbReference>
<dbReference type="InterPro" id="IPR036950">
    <property type="entry name" value="PBP_transglycosylase"/>
</dbReference>
<name>W0DI43_9GAMM</name>
<dbReference type="EC" id="2.4.99.28" evidence="10"/>
<feature type="compositionally biased region" description="Acidic residues" evidence="12">
    <location>
        <begin position="663"/>
        <end position="672"/>
    </location>
</feature>
<dbReference type="InterPro" id="IPR023346">
    <property type="entry name" value="Lysozyme-like_dom_sf"/>
</dbReference>
<comment type="pathway">
    <text evidence="1">Cell wall biogenesis; peptidoglycan biosynthesis.</text>
</comment>
<evidence type="ECO:0000256" key="5">
    <source>
        <dbReference type="ARBA" id="ARBA00022670"/>
    </source>
</evidence>
<dbReference type="GO" id="GO:0008658">
    <property type="term" value="F:penicillin binding"/>
    <property type="evidence" value="ECO:0007669"/>
    <property type="project" value="InterPro"/>
</dbReference>
<keyword evidence="9" id="KW-0511">Multifunctional enzyme</keyword>
<dbReference type="GO" id="GO:0009252">
    <property type="term" value="P:peptidoglycan biosynthetic process"/>
    <property type="evidence" value="ECO:0007669"/>
    <property type="project" value="UniProtKB-UniPathway"/>
</dbReference>
<feature type="region of interest" description="Disordered" evidence="12">
    <location>
        <begin position="193"/>
        <end position="222"/>
    </location>
</feature>
<dbReference type="InterPro" id="IPR009647">
    <property type="entry name" value="PBP_C"/>
</dbReference>
<evidence type="ECO:0000256" key="12">
    <source>
        <dbReference type="SAM" id="MobiDB-lite"/>
    </source>
</evidence>
<dbReference type="InterPro" id="IPR001264">
    <property type="entry name" value="Glyco_trans_51"/>
</dbReference>
<accession>W0DI43</accession>
<evidence type="ECO:0000256" key="1">
    <source>
        <dbReference type="ARBA" id="ARBA00004752"/>
    </source>
</evidence>
<dbReference type="GO" id="GO:0008955">
    <property type="term" value="F:peptidoglycan glycosyltransferase activity"/>
    <property type="evidence" value="ECO:0007669"/>
    <property type="project" value="UniProtKB-EC"/>
</dbReference>
<sequence>MLADDGRLLRLYTTPDGYWRLPVNLEEIDPRFIELLTSVEDQRFFRHPGVDSLALARAAAQAVWQGRVVSGGSTLSMQLVRLLEPRPRRVSSKLIEMFRAWQIERRLSKDEILALYLTLAPYGGNLQGLPAASLFYFGKAPGFLTLEETALLIALPQAPEARRPDRHPQQAAAARDRLLRAWAADDRIDAPSLQAATRAPVPESRRPAPRHAPHLGDRLRGHADGRGRVATFLDAELQQRLERRLAREQMQLAPGQTSAALVVEHATGQVRAWVGSGDYFGQDFPGQVDMVSALRSPGSLLKPLIYGLAFDLGIAHPQTLVVDRAEPLKAWSPRNFDRLEQGEMTLAEALRQSRNIPAARVLERVGTDRLLAALRELGGSVAMPGTRPPGLAVGLGGIGLDMRDIAALYGAIGQQGVGLRPQVSAAGGVPGKAPLLSAPAAWQVARILLDTARPDGHWSDRRSIALKTGTSFGYRDAWAAGVDGAYTVVIWVGRPDGGYTPGLTGLSAAVPLLLDAFALLPDADPRWPGAPPEGTLLARAEGLPPHWQRLELRERGSAVATPGPRFAFPADAATLAWNPARPEILLDLRGGQPPLSWLVDGRPTGIAARGRQHLWRPERPGEYRVTALDARGRAATVRIHLRIAERDPAQPESKGRGASVQVEDPDAEGLAW</sequence>
<keyword evidence="6" id="KW-0328">Glycosyltransferase</keyword>
<dbReference type="InterPro" id="IPR012338">
    <property type="entry name" value="Beta-lactam/transpept-like"/>
</dbReference>
<reference evidence="16 17" key="1">
    <citation type="submission" date="2013-12" db="EMBL/GenBank/DDBJ databases">
        <authorList>
            <consortium name="DOE Joint Genome Institute"/>
            <person name="Muyzer G."/>
            <person name="Huntemann M."/>
            <person name="Han J."/>
            <person name="Chen A."/>
            <person name="Kyrpides N."/>
            <person name="Mavromatis K."/>
            <person name="Markowitz V."/>
            <person name="Palaniappan K."/>
            <person name="Ivanova N."/>
            <person name="Schaumberg A."/>
            <person name="Pati A."/>
            <person name="Liolios K."/>
            <person name="Nordberg H.P."/>
            <person name="Cantor M.N."/>
            <person name="Hua S.X."/>
            <person name="Woyke T."/>
        </authorList>
    </citation>
    <scope>NUCLEOTIDE SEQUENCE [LARGE SCALE GENOMIC DNA]</scope>
    <source>
        <strain evidence="16 17">ARh 1</strain>
    </source>
</reference>
<evidence type="ECO:0000313" key="16">
    <source>
        <dbReference type="EMBL" id="AHE98289.1"/>
    </source>
</evidence>
<evidence type="ECO:0000256" key="11">
    <source>
        <dbReference type="ARBA" id="ARBA00049902"/>
    </source>
</evidence>
<dbReference type="InterPro" id="IPR011815">
    <property type="entry name" value="PBP_1c"/>
</dbReference>
<gene>
    <name evidence="16" type="ORF">THITH_08465</name>
</gene>
<dbReference type="UniPathway" id="UPA00219"/>
<evidence type="ECO:0000256" key="9">
    <source>
        <dbReference type="ARBA" id="ARBA00023268"/>
    </source>
</evidence>
<dbReference type="Gene3D" id="1.10.3810.10">
    <property type="entry name" value="Biosynthetic peptidoglycan transglycosylase-like"/>
    <property type="match status" value="1"/>
</dbReference>
<comment type="similarity">
    <text evidence="2">In the C-terminal section; belongs to the transpeptidase family.</text>
</comment>
<dbReference type="InterPro" id="IPR001460">
    <property type="entry name" value="PCN-bd_Tpept"/>
</dbReference>
<evidence type="ECO:0000313" key="17">
    <source>
        <dbReference type="Proteomes" id="UP000005289"/>
    </source>
</evidence>
<dbReference type="Proteomes" id="UP000005289">
    <property type="component" value="Chromosome"/>
</dbReference>
<comment type="catalytic activity">
    <reaction evidence="11">
        <text>[GlcNAc-(1-&gt;4)-Mur2Ac(oyl-L-Ala-gamma-D-Glu-L-Lys-D-Ala-D-Ala)](n)-di-trans,octa-cis-undecaprenyl diphosphate + beta-D-GlcNAc-(1-&gt;4)-Mur2Ac(oyl-L-Ala-gamma-D-Glu-L-Lys-D-Ala-D-Ala)-di-trans,octa-cis-undecaprenyl diphosphate = [GlcNAc-(1-&gt;4)-Mur2Ac(oyl-L-Ala-gamma-D-Glu-L-Lys-D-Ala-D-Ala)](n+1)-di-trans,octa-cis-undecaprenyl diphosphate + di-trans,octa-cis-undecaprenyl diphosphate + H(+)</text>
        <dbReference type="Rhea" id="RHEA:23708"/>
        <dbReference type="Rhea" id="RHEA-COMP:9602"/>
        <dbReference type="Rhea" id="RHEA-COMP:9603"/>
        <dbReference type="ChEBI" id="CHEBI:15378"/>
        <dbReference type="ChEBI" id="CHEBI:58405"/>
        <dbReference type="ChEBI" id="CHEBI:60033"/>
        <dbReference type="ChEBI" id="CHEBI:78435"/>
        <dbReference type="EC" id="2.4.99.28"/>
    </reaction>
</comment>
<dbReference type="AlphaFoldDB" id="W0DI43"/>
<dbReference type="HOGENOM" id="CLU_006354_7_3_6"/>
<organism evidence="16 17">
    <name type="scientific">Thioalkalivibrio paradoxus ARh 1</name>
    <dbReference type="NCBI Taxonomy" id="713585"/>
    <lineage>
        <taxon>Bacteria</taxon>
        <taxon>Pseudomonadati</taxon>
        <taxon>Pseudomonadota</taxon>
        <taxon>Gammaproteobacteria</taxon>
        <taxon>Chromatiales</taxon>
        <taxon>Ectothiorhodospiraceae</taxon>
        <taxon>Thioalkalivibrio</taxon>
    </lineage>
</organism>
<dbReference type="PANTHER" id="PTHR32282">
    <property type="entry name" value="BINDING PROTEIN TRANSPEPTIDASE, PUTATIVE-RELATED"/>
    <property type="match status" value="1"/>
</dbReference>
<feature type="domain" description="Glycosyl transferase family 51" evidence="14">
    <location>
        <begin position="17"/>
        <end position="180"/>
    </location>
</feature>
<dbReference type="GO" id="GO:0004180">
    <property type="term" value="F:carboxypeptidase activity"/>
    <property type="evidence" value="ECO:0007669"/>
    <property type="project" value="UniProtKB-KW"/>
</dbReference>
<dbReference type="STRING" id="713585.THITH_08465"/>
<dbReference type="KEGG" id="tti:THITH_08465"/>
<dbReference type="Pfam" id="PF06832">
    <property type="entry name" value="BiPBP_C"/>
    <property type="match status" value="1"/>
</dbReference>
<feature type="compositionally biased region" description="Basic and acidic residues" evidence="12">
    <location>
        <begin position="644"/>
        <end position="655"/>
    </location>
</feature>
<protein>
    <recommendedName>
        <fullName evidence="10">peptidoglycan glycosyltransferase</fullName>
        <ecNumber evidence="10">2.4.99.28</ecNumber>
    </recommendedName>
</protein>
<evidence type="ECO:0000259" key="14">
    <source>
        <dbReference type="Pfam" id="PF00912"/>
    </source>
</evidence>
<dbReference type="InterPro" id="IPR050396">
    <property type="entry name" value="Glycosyltr_51/Transpeptidase"/>
</dbReference>
<comment type="similarity">
    <text evidence="3">In the N-terminal section; belongs to the glycosyltransferase 51 family.</text>
</comment>
<feature type="domain" description="Penicillin-binding protein transpeptidase" evidence="13">
    <location>
        <begin position="259"/>
        <end position="483"/>
    </location>
</feature>
<dbReference type="NCBIfam" id="TIGR02073">
    <property type="entry name" value="PBP_1c"/>
    <property type="match status" value="1"/>
</dbReference>
<keyword evidence="5" id="KW-0645">Protease</keyword>
<feature type="region of interest" description="Disordered" evidence="12">
    <location>
        <begin position="644"/>
        <end position="672"/>
    </location>
</feature>
<dbReference type="SUPFAM" id="SSF53955">
    <property type="entry name" value="Lysozyme-like"/>
    <property type="match status" value="1"/>
</dbReference>
<keyword evidence="8" id="KW-0378">Hydrolase</keyword>
<evidence type="ECO:0000256" key="8">
    <source>
        <dbReference type="ARBA" id="ARBA00022801"/>
    </source>
</evidence>
<evidence type="ECO:0000256" key="3">
    <source>
        <dbReference type="ARBA" id="ARBA00007739"/>
    </source>
</evidence>
<dbReference type="Gene3D" id="3.40.710.10">
    <property type="entry name" value="DD-peptidase/beta-lactamase superfamily"/>
    <property type="match status" value="1"/>
</dbReference>
<dbReference type="PANTHER" id="PTHR32282:SF15">
    <property type="entry name" value="PENICILLIN-BINDING PROTEIN 1C"/>
    <property type="match status" value="1"/>
</dbReference>
<evidence type="ECO:0000256" key="6">
    <source>
        <dbReference type="ARBA" id="ARBA00022676"/>
    </source>
</evidence>
<dbReference type="GO" id="GO:0030288">
    <property type="term" value="C:outer membrane-bounded periplasmic space"/>
    <property type="evidence" value="ECO:0007669"/>
    <property type="project" value="TreeGrafter"/>
</dbReference>
<evidence type="ECO:0000259" key="15">
    <source>
        <dbReference type="Pfam" id="PF06832"/>
    </source>
</evidence>
<evidence type="ECO:0000259" key="13">
    <source>
        <dbReference type="Pfam" id="PF00905"/>
    </source>
</evidence>
<evidence type="ECO:0000256" key="4">
    <source>
        <dbReference type="ARBA" id="ARBA00022645"/>
    </source>
</evidence>
<dbReference type="EMBL" id="CP007029">
    <property type="protein sequence ID" value="AHE98289.1"/>
    <property type="molecule type" value="Genomic_DNA"/>
</dbReference>
<keyword evidence="7" id="KW-0808">Transferase</keyword>
<evidence type="ECO:0000256" key="7">
    <source>
        <dbReference type="ARBA" id="ARBA00022679"/>
    </source>
</evidence>
<dbReference type="Pfam" id="PF00905">
    <property type="entry name" value="Transpeptidase"/>
    <property type="match status" value="1"/>
</dbReference>
<feature type="domain" description="Penicillin-binding C-terminal" evidence="15">
    <location>
        <begin position="557"/>
        <end position="639"/>
    </location>
</feature>
<dbReference type="SUPFAM" id="SSF56601">
    <property type="entry name" value="beta-lactamase/transpeptidase-like"/>
    <property type="match status" value="1"/>
</dbReference>
<keyword evidence="17" id="KW-1185">Reference proteome</keyword>
<keyword evidence="4" id="KW-0121">Carboxypeptidase</keyword>
<evidence type="ECO:0000256" key="10">
    <source>
        <dbReference type="ARBA" id="ARBA00044770"/>
    </source>
</evidence>
<dbReference type="Pfam" id="PF00912">
    <property type="entry name" value="Transgly"/>
    <property type="match status" value="1"/>
</dbReference>
<proteinExistence type="inferred from homology"/>
<evidence type="ECO:0000256" key="2">
    <source>
        <dbReference type="ARBA" id="ARBA00007090"/>
    </source>
</evidence>